<comment type="pathway">
    <text evidence="4 16">Cofactor biosynthesis; coenzyme A biosynthesis; CoA from (R)-pantothenate: step 1/5.</text>
</comment>
<dbReference type="SUPFAM" id="SSF53067">
    <property type="entry name" value="Actin-like ATPase domain"/>
    <property type="match status" value="2"/>
</dbReference>
<evidence type="ECO:0000256" key="12">
    <source>
        <dbReference type="ARBA" id="ARBA00022958"/>
    </source>
</evidence>
<dbReference type="GO" id="GO:0005524">
    <property type="term" value="F:ATP binding"/>
    <property type="evidence" value="ECO:0007669"/>
    <property type="project" value="UniProtKB-UniRule"/>
</dbReference>
<evidence type="ECO:0000256" key="11">
    <source>
        <dbReference type="ARBA" id="ARBA00022840"/>
    </source>
</evidence>
<dbReference type="InterPro" id="IPR043129">
    <property type="entry name" value="ATPase_NBD"/>
</dbReference>
<evidence type="ECO:0000256" key="2">
    <source>
        <dbReference type="ARBA" id="ARBA00001958"/>
    </source>
</evidence>
<evidence type="ECO:0000256" key="8">
    <source>
        <dbReference type="ARBA" id="ARBA00022679"/>
    </source>
</evidence>
<keyword evidence="16" id="KW-0479">Metal-binding</keyword>
<evidence type="ECO:0000256" key="13">
    <source>
        <dbReference type="ARBA" id="ARBA00022993"/>
    </source>
</evidence>
<evidence type="ECO:0000256" key="3">
    <source>
        <dbReference type="ARBA" id="ARBA00004496"/>
    </source>
</evidence>
<organism evidence="17 18">
    <name type="scientific">Gemmatimonas groenlandica</name>
    <dbReference type="NCBI Taxonomy" id="2732249"/>
    <lineage>
        <taxon>Bacteria</taxon>
        <taxon>Pseudomonadati</taxon>
        <taxon>Gemmatimonadota</taxon>
        <taxon>Gemmatimonadia</taxon>
        <taxon>Gemmatimonadales</taxon>
        <taxon>Gemmatimonadaceae</taxon>
        <taxon>Gemmatimonas</taxon>
    </lineage>
</organism>
<keyword evidence="12 16" id="KW-0630">Potassium</keyword>
<comment type="caution">
    <text evidence="16">Lacks conserved residue(s) required for the propagation of feature annotation.</text>
</comment>
<evidence type="ECO:0000313" key="18">
    <source>
        <dbReference type="Proteomes" id="UP000500938"/>
    </source>
</evidence>
<dbReference type="AlphaFoldDB" id="A0A6M4IK98"/>
<feature type="binding site" evidence="16">
    <location>
        <position position="184"/>
    </location>
    <ligand>
        <name>substrate</name>
    </ligand>
</feature>
<evidence type="ECO:0000256" key="4">
    <source>
        <dbReference type="ARBA" id="ARBA00005225"/>
    </source>
</evidence>
<dbReference type="HAMAP" id="MF_01274">
    <property type="entry name" value="Pantothen_kinase_3"/>
    <property type="match status" value="1"/>
</dbReference>
<name>A0A6M4IK98_9BACT</name>
<reference evidence="17 18" key="1">
    <citation type="submission" date="2020-05" db="EMBL/GenBank/DDBJ databases">
        <title>Complete genome sequence of Gemmatimonas greenlandica TET16.</title>
        <authorList>
            <person name="Zeng Y."/>
        </authorList>
    </citation>
    <scope>NUCLEOTIDE SEQUENCE [LARGE SCALE GENOMIC DNA]</scope>
    <source>
        <strain evidence="17 18">TET16</strain>
    </source>
</reference>
<dbReference type="EC" id="2.7.1.33" evidence="6 16"/>
<keyword evidence="7 16" id="KW-0963">Cytoplasm</keyword>
<evidence type="ECO:0000256" key="5">
    <source>
        <dbReference type="ARBA" id="ARBA00011738"/>
    </source>
</evidence>
<keyword evidence="8 16" id="KW-0808">Transferase</keyword>
<evidence type="ECO:0000256" key="1">
    <source>
        <dbReference type="ARBA" id="ARBA00001206"/>
    </source>
</evidence>
<comment type="subunit">
    <text evidence="5 16">Homodimer.</text>
</comment>
<comment type="subcellular location">
    <subcellularLocation>
        <location evidence="3 16">Cytoplasm</location>
    </subcellularLocation>
</comment>
<sequence length="258" mass="27700">MLIVFDVGNTETTIGLFEGTTLRADWRIMTAVPRTSDEFGIVLRSLLHASNVELRAVTAAAIGSVVPPITDPLAKACERYFGVTPILVDAKAALPITVQVDEPLSVGADRLINTLAASQLYQRDTICVDLGTATTFDCITADGVFLGGVIMPGVRTSAETLTRRTSKLPATELIPPKRVIGTRTEECIRAGVLFGAADAIDGIVRRIKAEWPGREVPLVVATGGLAETLQPWCSEFDLIEPTLTLQGLRLAYDLLVQQ</sequence>
<keyword evidence="13 16" id="KW-0173">Coenzyme A biosynthesis</keyword>
<dbReference type="PANTHER" id="PTHR34265">
    <property type="entry name" value="TYPE III PANTOTHENATE KINASE"/>
    <property type="match status" value="1"/>
</dbReference>
<dbReference type="KEGG" id="ggr:HKW67_06415"/>
<dbReference type="EMBL" id="CP053085">
    <property type="protein sequence ID" value="QJR35163.1"/>
    <property type="molecule type" value="Genomic_DNA"/>
</dbReference>
<dbReference type="RefSeq" id="WP_171224592.1">
    <property type="nucleotide sequence ID" value="NZ_CP053085.1"/>
</dbReference>
<evidence type="ECO:0000256" key="15">
    <source>
        <dbReference type="ARBA" id="ARBA00040883"/>
    </source>
</evidence>
<comment type="function">
    <text evidence="16">Catalyzes the phosphorylation of pantothenate (Pan), the first step in CoA biosynthesis.</text>
</comment>
<evidence type="ECO:0000256" key="9">
    <source>
        <dbReference type="ARBA" id="ARBA00022741"/>
    </source>
</evidence>
<dbReference type="InterPro" id="IPR004619">
    <property type="entry name" value="Type_III_PanK"/>
</dbReference>
<accession>A0A6M4IK98</accession>
<feature type="active site" description="Proton acceptor" evidence="16">
    <location>
        <position position="109"/>
    </location>
</feature>
<feature type="binding site" evidence="16">
    <location>
        <begin position="107"/>
        <end position="110"/>
    </location>
    <ligand>
        <name>substrate</name>
    </ligand>
</feature>
<feature type="binding site" evidence="16">
    <location>
        <position position="132"/>
    </location>
    <ligand>
        <name>ATP</name>
        <dbReference type="ChEBI" id="CHEBI:30616"/>
    </ligand>
</feature>
<keyword evidence="11 16" id="KW-0067">ATP-binding</keyword>
<protein>
    <recommendedName>
        <fullName evidence="15 16">Type III pantothenate kinase</fullName>
        <ecNumber evidence="6 16">2.7.1.33</ecNumber>
    </recommendedName>
    <alternativeName>
        <fullName evidence="16">PanK-III</fullName>
    </alternativeName>
    <alternativeName>
        <fullName evidence="16">Pantothenic acid kinase</fullName>
    </alternativeName>
</protein>
<dbReference type="GO" id="GO:0015937">
    <property type="term" value="P:coenzyme A biosynthetic process"/>
    <property type="evidence" value="ECO:0007669"/>
    <property type="project" value="UniProtKB-UniRule"/>
</dbReference>
<evidence type="ECO:0000256" key="7">
    <source>
        <dbReference type="ARBA" id="ARBA00022490"/>
    </source>
</evidence>
<evidence type="ECO:0000313" key="17">
    <source>
        <dbReference type="EMBL" id="QJR35163.1"/>
    </source>
</evidence>
<dbReference type="NCBIfam" id="NF009848">
    <property type="entry name" value="PRK13318.1-6"/>
    <property type="match status" value="1"/>
</dbReference>
<feature type="binding site" evidence="16">
    <location>
        <begin position="6"/>
        <end position="13"/>
    </location>
    <ligand>
        <name>ATP</name>
        <dbReference type="ChEBI" id="CHEBI:30616"/>
    </ligand>
</feature>
<proteinExistence type="inferred from homology"/>
<keyword evidence="9 16" id="KW-0547">Nucleotide-binding</keyword>
<comment type="cofactor">
    <cofactor evidence="2">
        <name>K(+)</name>
        <dbReference type="ChEBI" id="CHEBI:29103"/>
    </cofactor>
</comment>
<dbReference type="UniPathway" id="UPA00241">
    <property type="reaction ID" value="UER00352"/>
</dbReference>
<evidence type="ECO:0000256" key="10">
    <source>
        <dbReference type="ARBA" id="ARBA00022777"/>
    </source>
</evidence>
<comment type="catalytic activity">
    <reaction evidence="1 16">
        <text>(R)-pantothenate + ATP = (R)-4'-phosphopantothenate + ADP + H(+)</text>
        <dbReference type="Rhea" id="RHEA:16373"/>
        <dbReference type="ChEBI" id="CHEBI:10986"/>
        <dbReference type="ChEBI" id="CHEBI:15378"/>
        <dbReference type="ChEBI" id="CHEBI:29032"/>
        <dbReference type="ChEBI" id="CHEBI:30616"/>
        <dbReference type="ChEBI" id="CHEBI:456216"/>
        <dbReference type="EC" id="2.7.1.33"/>
    </reaction>
</comment>
<dbReference type="NCBIfam" id="TIGR00671">
    <property type="entry name" value="baf"/>
    <property type="match status" value="1"/>
</dbReference>
<dbReference type="GO" id="GO:0004594">
    <property type="term" value="F:pantothenate kinase activity"/>
    <property type="evidence" value="ECO:0007669"/>
    <property type="project" value="UniProtKB-UniRule"/>
</dbReference>
<gene>
    <name evidence="16" type="primary">coaX</name>
    <name evidence="17" type="ORF">HKW67_06415</name>
</gene>
<dbReference type="CDD" id="cd24015">
    <property type="entry name" value="ASKHA_NBD_PanK-III"/>
    <property type="match status" value="1"/>
</dbReference>
<comment type="similarity">
    <text evidence="14 16">Belongs to the type III pantothenate kinase family.</text>
</comment>
<dbReference type="NCBIfam" id="NF009855">
    <property type="entry name" value="PRK13321.1"/>
    <property type="match status" value="1"/>
</dbReference>
<dbReference type="Pfam" id="PF03309">
    <property type="entry name" value="Pan_kinase"/>
    <property type="match status" value="1"/>
</dbReference>
<dbReference type="PANTHER" id="PTHR34265:SF1">
    <property type="entry name" value="TYPE III PANTOTHENATE KINASE"/>
    <property type="match status" value="1"/>
</dbReference>
<evidence type="ECO:0000256" key="6">
    <source>
        <dbReference type="ARBA" id="ARBA00012102"/>
    </source>
</evidence>
<dbReference type="GO" id="GO:0005737">
    <property type="term" value="C:cytoplasm"/>
    <property type="evidence" value="ECO:0007669"/>
    <property type="project" value="UniProtKB-SubCell"/>
</dbReference>
<evidence type="ECO:0000256" key="16">
    <source>
        <dbReference type="HAMAP-Rule" id="MF_01274"/>
    </source>
</evidence>
<keyword evidence="10 16" id="KW-0418">Kinase</keyword>
<evidence type="ECO:0000256" key="14">
    <source>
        <dbReference type="ARBA" id="ARBA00038036"/>
    </source>
</evidence>
<dbReference type="GO" id="GO:0046872">
    <property type="term" value="F:metal ion binding"/>
    <property type="evidence" value="ECO:0007669"/>
    <property type="project" value="UniProtKB-KW"/>
</dbReference>
<keyword evidence="18" id="KW-1185">Reference proteome</keyword>
<dbReference type="Proteomes" id="UP000500938">
    <property type="component" value="Chromosome"/>
</dbReference>
<dbReference type="Gene3D" id="3.30.420.40">
    <property type="match status" value="2"/>
</dbReference>
<feature type="binding site" evidence="16">
    <location>
        <position position="129"/>
    </location>
    <ligand>
        <name>K(+)</name>
        <dbReference type="ChEBI" id="CHEBI:29103"/>
    </ligand>
</feature>
<comment type="cofactor">
    <cofactor evidence="16">
        <name>NH4(+)</name>
        <dbReference type="ChEBI" id="CHEBI:28938"/>
    </cofactor>
    <cofactor evidence="16">
        <name>K(+)</name>
        <dbReference type="ChEBI" id="CHEBI:29103"/>
    </cofactor>
    <text evidence="16">A monovalent cation. Ammonium or potassium.</text>
</comment>